<dbReference type="Pfam" id="PF10484">
    <property type="entry name" value="MRP-S23"/>
    <property type="match status" value="1"/>
</dbReference>
<sequence>MHLLYCLNFCKLLTGFFFRVRDLMRSGVVKQSDKPIWYDVHKTFPPMKDPLYVRPVAKTYGKKEEAVPDIFYREDEIRAKLYEVYGTGPGAFDLSKSSFVSTCQRFVEKYTEFESQGDLEKQSLFEETGKALLAEGLGLRRRGIPAVASETRNPVLGMKLTDMLAEQQADAPGGTQAPGKEKPTQAPLNPQ</sequence>
<comment type="subcellular location">
    <subcellularLocation>
        <location evidence="1">Mitochondrion</location>
    </subcellularLocation>
</comment>
<dbReference type="GO" id="GO:0006412">
    <property type="term" value="P:translation"/>
    <property type="evidence" value="ECO:0007669"/>
    <property type="project" value="InterPro"/>
</dbReference>
<evidence type="ECO:0000256" key="4">
    <source>
        <dbReference type="ARBA" id="ARBA00023128"/>
    </source>
</evidence>
<evidence type="ECO:0000256" key="2">
    <source>
        <dbReference type="ARBA" id="ARBA00009864"/>
    </source>
</evidence>
<dbReference type="CDD" id="cd23701">
    <property type="entry name" value="At1g26750"/>
    <property type="match status" value="1"/>
</dbReference>
<protein>
    <recommendedName>
        <fullName evidence="6">Small ribosomal subunit protein mS23</fullName>
    </recommendedName>
</protein>
<dbReference type="GO" id="GO:0005840">
    <property type="term" value="C:ribosome"/>
    <property type="evidence" value="ECO:0007669"/>
    <property type="project" value="InterPro"/>
</dbReference>
<reference evidence="9" key="1">
    <citation type="submission" date="2025-08" db="UniProtKB">
        <authorList>
            <consortium name="Ensembl"/>
        </authorList>
    </citation>
    <scope>IDENTIFICATION</scope>
</reference>
<evidence type="ECO:0000256" key="5">
    <source>
        <dbReference type="ARBA" id="ARBA00023274"/>
    </source>
</evidence>
<evidence type="ECO:0000256" key="1">
    <source>
        <dbReference type="ARBA" id="ARBA00004173"/>
    </source>
</evidence>
<dbReference type="GO" id="GO:0005739">
    <property type="term" value="C:mitochondrion"/>
    <property type="evidence" value="ECO:0007669"/>
    <property type="project" value="InterPro"/>
</dbReference>
<evidence type="ECO:0000259" key="8">
    <source>
        <dbReference type="Pfam" id="PF10484"/>
    </source>
</evidence>
<keyword evidence="4" id="KW-0496">Mitochondrion</keyword>
<dbReference type="AlphaFoldDB" id="A0A8C7D7X5"/>
<feature type="region of interest" description="Disordered" evidence="7">
    <location>
        <begin position="163"/>
        <end position="191"/>
    </location>
</feature>
<organism evidence="9 10">
    <name type="scientific">Oncorhynchus kisutch</name>
    <name type="common">Coho salmon</name>
    <name type="synonym">Salmo kisutch</name>
    <dbReference type="NCBI Taxonomy" id="8019"/>
    <lineage>
        <taxon>Eukaryota</taxon>
        <taxon>Metazoa</taxon>
        <taxon>Chordata</taxon>
        <taxon>Craniata</taxon>
        <taxon>Vertebrata</taxon>
        <taxon>Euteleostomi</taxon>
        <taxon>Actinopterygii</taxon>
        <taxon>Neopterygii</taxon>
        <taxon>Teleostei</taxon>
        <taxon>Protacanthopterygii</taxon>
        <taxon>Salmoniformes</taxon>
        <taxon>Salmonidae</taxon>
        <taxon>Salmoninae</taxon>
        <taxon>Oncorhynchus</taxon>
    </lineage>
</organism>
<dbReference type="PANTHER" id="PTHR15925">
    <property type="entry name" value="MITOCHONDRIAL RIBOSOMAL PROTEIN S23"/>
    <property type="match status" value="1"/>
</dbReference>
<evidence type="ECO:0000313" key="9">
    <source>
        <dbReference type="Ensembl" id="ENSOKIP00005017435.1"/>
    </source>
</evidence>
<evidence type="ECO:0000256" key="6">
    <source>
        <dbReference type="ARBA" id="ARBA00035137"/>
    </source>
</evidence>
<dbReference type="PANTHER" id="PTHR15925:SF2">
    <property type="entry name" value="SMALL RIBOSOMAL SUBUNIT PROTEIN MS23"/>
    <property type="match status" value="1"/>
</dbReference>
<name>A0A8C7D7X5_ONCKI</name>
<proteinExistence type="inferred from homology"/>
<evidence type="ECO:0000256" key="7">
    <source>
        <dbReference type="SAM" id="MobiDB-lite"/>
    </source>
</evidence>
<keyword evidence="10" id="KW-1185">Reference proteome</keyword>
<gene>
    <name evidence="9" type="primary">MRPS23</name>
    <name evidence="9" type="synonym">LOC109909235</name>
</gene>
<evidence type="ECO:0000313" key="10">
    <source>
        <dbReference type="Proteomes" id="UP000694557"/>
    </source>
</evidence>
<keyword evidence="5" id="KW-0687">Ribonucleoprotein</keyword>
<reference evidence="9" key="2">
    <citation type="submission" date="2025-09" db="UniProtKB">
        <authorList>
            <consortium name="Ensembl"/>
        </authorList>
    </citation>
    <scope>IDENTIFICATION</scope>
</reference>
<dbReference type="GO" id="GO:0003735">
    <property type="term" value="F:structural constituent of ribosome"/>
    <property type="evidence" value="ECO:0007669"/>
    <property type="project" value="InterPro"/>
</dbReference>
<comment type="similarity">
    <text evidence="2">Belongs to the mitochondrion-specific ribosomal protein mS23 family.</text>
</comment>
<keyword evidence="3" id="KW-0689">Ribosomal protein</keyword>
<dbReference type="Proteomes" id="UP000694557">
    <property type="component" value="Unassembled WGS sequence"/>
</dbReference>
<dbReference type="Ensembl" id="ENSOKIT00005018558.1">
    <property type="protein sequence ID" value="ENSOKIP00005017435.1"/>
    <property type="gene ID" value="ENSOKIG00005007739.1"/>
</dbReference>
<dbReference type="InterPro" id="IPR059242">
    <property type="entry name" value="mS23_dom"/>
</dbReference>
<dbReference type="InterPro" id="IPR023611">
    <property type="entry name" value="mS23_dom_met"/>
</dbReference>
<dbReference type="InterPro" id="IPR019520">
    <property type="entry name" value="Ribosomal_mS23_met"/>
</dbReference>
<evidence type="ECO:0000256" key="3">
    <source>
        <dbReference type="ARBA" id="ARBA00022980"/>
    </source>
</evidence>
<accession>A0A8C7D7X5</accession>
<dbReference type="GeneTree" id="ENSGT00390000009030"/>
<feature type="domain" description="Small ribosomal subunit protein mS23 conserved" evidence="8">
    <location>
        <begin position="16"/>
        <end position="136"/>
    </location>
</feature>